<dbReference type="Proteomes" id="UP000178129">
    <property type="component" value="Unassembled WGS sequence"/>
</dbReference>
<evidence type="ECO:0000313" key="4">
    <source>
        <dbReference type="Proteomes" id="UP000178129"/>
    </source>
</evidence>
<dbReference type="Pfam" id="PF00106">
    <property type="entry name" value="adh_short"/>
    <property type="match status" value="1"/>
</dbReference>
<comment type="similarity">
    <text evidence="1">Belongs to the short-chain dehydrogenases/reductases (SDR) family.</text>
</comment>
<dbReference type="SUPFAM" id="SSF51735">
    <property type="entry name" value="NAD(P)-binding Rossmann-fold domains"/>
    <property type="match status" value="1"/>
</dbReference>
<dbReference type="InterPro" id="IPR036291">
    <property type="entry name" value="NAD(P)-bd_dom_sf"/>
</dbReference>
<dbReference type="Gene3D" id="3.40.50.720">
    <property type="entry name" value="NAD(P)-binding Rossmann-like Domain"/>
    <property type="match status" value="1"/>
</dbReference>
<accession>A0A1E1KX59</accession>
<organism evidence="3 4">
    <name type="scientific">Rhynchosporium graminicola</name>
    <dbReference type="NCBI Taxonomy" id="2792576"/>
    <lineage>
        <taxon>Eukaryota</taxon>
        <taxon>Fungi</taxon>
        <taxon>Dikarya</taxon>
        <taxon>Ascomycota</taxon>
        <taxon>Pezizomycotina</taxon>
        <taxon>Leotiomycetes</taxon>
        <taxon>Helotiales</taxon>
        <taxon>Ploettnerulaceae</taxon>
        <taxon>Rhynchosporium</taxon>
    </lineage>
</organism>
<proteinExistence type="inferred from homology"/>
<dbReference type="PANTHER" id="PTHR24320:SF283">
    <property type="entry name" value="RETINOL DEHYDROGENASE 11"/>
    <property type="match status" value="1"/>
</dbReference>
<keyword evidence="2" id="KW-0560">Oxidoreductase</keyword>
<reference evidence="4" key="1">
    <citation type="submission" date="2016-03" db="EMBL/GenBank/DDBJ databases">
        <authorList>
            <person name="Ploux O."/>
        </authorList>
    </citation>
    <scope>NUCLEOTIDE SEQUENCE [LARGE SCALE GENOMIC DNA]</scope>
    <source>
        <strain evidence="4">UK7</strain>
    </source>
</reference>
<gene>
    <name evidence="3" type="ORF">RCO7_05956</name>
</gene>
<protein>
    <submittedName>
        <fullName evidence="3">Related to double substrate-specificity short chain dehydrogenase/reductase 2</fullName>
    </submittedName>
</protein>
<evidence type="ECO:0000256" key="2">
    <source>
        <dbReference type="ARBA" id="ARBA00023002"/>
    </source>
</evidence>
<keyword evidence="4" id="KW-1185">Reference proteome</keyword>
<dbReference type="STRING" id="914237.A0A1E1KX59"/>
<sequence length="361" mass="39010">MPGTTYSSFDGNTEALEVAKAFANSVRGKNILVTGVNRGGVGWTTAQAFASQAPANLIIAGRSQAKLNESIDALRAEYPDVSYRPLILDLSSQKAVRAAASELLSWSDIPTLDIIINSAGIMCIPERTLSEDGIEIQFATNHIGHFLFTSLIMPKLIKSSKSNSTSGATRVVNVSSASPTWTQMRWSDLNFEKKNKDILENERPNYQVHKMWGQNGDLDEKSYLPLEGYNQSKVANLLFAIALTDKLYSKHGILSIAIHPGVIFSELGRAFDQETTGAVQALLSSGTVPIKSLGAGAATSIVAALDPKLGPGEMKDGKENWGAYLADCQISDTALPNALSSSEAERLWNVSEKLVNEEFAW</sequence>
<evidence type="ECO:0000313" key="3">
    <source>
        <dbReference type="EMBL" id="CZT02825.1"/>
    </source>
</evidence>
<comment type="caution">
    <text evidence="3">The sequence shown here is derived from an EMBL/GenBank/DDBJ whole genome shotgun (WGS) entry which is preliminary data.</text>
</comment>
<dbReference type="InterPro" id="IPR002347">
    <property type="entry name" value="SDR_fam"/>
</dbReference>
<dbReference type="AlphaFoldDB" id="A0A1E1KX59"/>
<dbReference type="GO" id="GO:0016491">
    <property type="term" value="F:oxidoreductase activity"/>
    <property type="evidence" value="ECO:0007669"/>
    <property type="project" value="UniProtKB-KW"/>
</dbReference>
<evidence type="ECO:0000256" key="1">
    <source>
        <dbReference type="ARBA" id="ARBA00006484"/>
    </source>
</evidence>
<dbReference type="InParanoid" id="A0A1E1KX59"/>
<dbReference type="PANTHER" id="PTHR24320">
    <property type="entry name" value="RETINOL DEHYDROGENASE"/>
    <property type="match status" value="1"/>
</dbReference>
<name>A0A1E1KX59_9HELO</name>
<dbReference type="EMBL" id="FJUW01000026">
    <property type="protein sequence ID" value="CZT02825.1"/>
    <property type="molecule type" value="Genomic_DNA"/>
</dbReference>